<organism evidence="2 3">
    <name type="scientific">Streptomyces dubilierae</name>
    <dbReference type="NCBI Taxonomy" id="3075533"/>
    <lineage>
        <taxon>Bacteria</taxon>
        <taxon>Bacillati</taxon>
        <taxon>Actinomycetota</taxon>
        <taxon>Actinomycetes</taxon>
        <taxon>Kitasatosporales</taxon>
        <taxon>Streptomycetaceae</taxon>
        <taxon>Streptomyces</taxon>
    </lineage>
</organism>
<feature type="transmembrane region" description="Helical" evidence="1">
    <location>
        <begin position="67"/>
        <end position="88"/>
    </location>
</feature>
<feature type="transmembrane region" description="Helical" evidence="1">
    <location>
        <begin position="21"/>
        <end position="47"/>
    </location>
</feature>
<dbReference type="Proteomes" id="UP001183586">
    <property type="component" value="Unassembled WGS sequence"/>
</dbReference>
<evidence type="ECO:0008006" key="4">
    <source>
        <dbReference type="Google" id="ProtNLM"/>
    </source>
</evidence>
<keyword evidence="3" id="KW-1185">Reference proteome</keyword>
<accession>A0ABU2PKX3</accession>
<keyword evidence="1" id="KW-1133">Transmembrane helix</keyword>
<dbReference type="RefSeq" id="WP_311688203.1">
    <property type="nucleotide sequence ID" value="NZ_JAVREU010000025.1"/>
</dbReference>
<comment type="caution">
    <text evidence="2">The sequence shown here is derived from an EMBL/GenBank/DDBJ whole genome shotgun (WGS) entry which is preliminary data.</text>
</comment>
<feature type="transmembrane region" description="Helical" evidence="1">
    <location>
        <begin position="109"/>
        <end position="131"/>
    </location>
</feature>
<keyword evidence="1" id="KW-0812">Transmembrane</keyword>
<gene>
    <name evidence="2" type="ORF">RM641_33595</name>
</gene>
<name>A0ABU2PKX3_9ACTN</name>
<reference evidence="3" key="1">
    <citation type="submission" date="2023-07" db="EMBL/GenBank/DDBJ databases">
        <title>30 novel species of actinomycetes from the DSMZ collection.</title>
        <authorList>
            <person name="Nouioui I."/>
        </authorList>
    </citation>
    <scope>NUCLEOTIDE SEQUENCE [LARGE SCALE GENOMIC DNA]</scope>
    <source>
        <strain evidence="3">DSM 41921</strain>
    </source>
</reference>
<evidence type="ECO:0000313" key="3">
    <source>
        <dbReference type="Proteomes" id="UP001183586"/>
    </source>
</evidence>
<protein>
    <recommendedName>
        <fullName evidence="4">Integral membrane protein</fullName>
    </recommendedName>
</protein>
<sequence length="180" mass="18196">MSAESGAGRPKAPRPQRSAAGNAAFGAGVLAVLATATLGAFAAVALVGRIVDTGPLSSVVPDEGHNALVVGGIAVGGLTGLMLPVILFGMMRGNGETPRVGPAAAGRKVLAVLAFDVLLLVVSFLVAQLGWLLPARVTTVVAVFAVGFSWMPLAMVPWERFGMGDTFGKPRGPSASHQAQ</sequence>
<evidence type="ECO:0000313" key="2">
    <source>
        <dbReference type="EMBL" id="MDT0392373.1"/>
    </source>
</evidence>
<feature type="transmembrane region" description="Helical" evidence="1">
    <location>
        <begin position="137"/>
        <end position="156"/>
    </location>
</feature>
<dbReference type="EMBL" id="JAVREU010000025">
    <property type="protein sequence ID" value="MDT0392373.1"/>
    <property type="molecule type" value="Genomic_DNA"/>
</dbReference>
<proteinExistence type="predicted"/>
<evidence type="ECO:0000256" key="1">
    <source>
        <dbReference type="SAM" id="Phobius"/>
    </source>
</evidence>
<keyword evidence="1" id="KW-0472">Membrane</keyword>